<dbReference type="AlphaFoldDB" id="A0A7J7M331"/>
<dbReference type="PANTHER" id="PTHR35764:SF1">
    <property type="entry name" value="PROTEIN SHORTAGE IN CHIASMATA 1"/>
    <property type="match status" value="1"/>
</dbReference>
<keyword evidence="2" id="KW-1185">Reference proteome</keyword>
<dbReference type="PANTHER" id="PTHR35764">
    <property type="entry name" value="PROTEIN SHORTAGE IN CHIASMATA 1"/>
    <property type="match status" value="1"/>
</dbReference>
<evidence type="ECO:0000313" key="1">
    <source>
        <dbReference type="EMBL" id="KAF6149252.1"/>
    </source>
</evidence>
<reference evidence="1 2" key="1">
    <citation type="journal article" date="2020" name="IScience">
        <title>Genome Sequencing of the Endangered Kingdonia uniflora (Circaeasteraceae, Ranunculales) Reveals Potential Mechanisms of Evolutionary Specialization.</title>
        <authorList>
            <person name="Sun Y."/>
            <person name="Deng T."/>
            <person name="Zhang A."/>
            <person name="Moore M.J."/>
            <person name="Landis J.B."/>
            <person name="Lin N."/>
            <person name="Zhang H."/>
            <person name="Zhang X."/>
            <person name="Huang J."/>
            <person name="Zhang X."/>
            <person name="Sun H."/>
            <person name="Wang H."/>
        </authorList>
    </citation>
    <scope>NUCLEOTIDE SEQUENCE [LARGE SCALE GENOMIC DNA]</scope>
    <source>
        <strain evidence="1">TB1705</strain>
        <tissue evidence="1">Leaf</tissue>
    </source>
</reference>
<dbReference type="GO" id="GO:0000712">
    <property type="term" value="P:resolution of meiotic recombination intermediates"/>
    <property type="evidence" value="ECO:0007669"/>
    <property type="project" value="TreeGrafter"/>
</dbReference>
<organism evidence="1 2">
    <name type="scientific">Kingdonia uniflora</name>
    <dbReference type="NCBI Taxonomy" id="39325"/>
    <lineage>
        <taxon>Eukaryota</taxon>
        <taxon>Viridiplantae</taxon>
        <taxon>Streptophyta</taxon>
        <taxon>Embryophyta</taxon>
        <taxon>Tracheophyta</taxon>
        <taxon>Spermatophyta</taxon>
        <taxon>Magnoliopsida</taxon>
        <taxon>Ranunculales</taxon>
        <taxon>Circaeasteraceae</taxon>
        <taxon>Kingdonia</taxon>
    </lineage>
</organism>
<dbReference type="EMBL" id="JACGCM010001798">
    <property type="protein sequence ID" value="KAF6149252.1"/>
    <property type="molecule type" value="Genomic_DNA"/>
</dbReference>
<evidence type="ECO:0000313" key="2">
    <source>
        <dbReference type="Proteomes" id="UP000541444"/>
    </source>
</evidence>
<dbReference type="InterPro" id="IPR038824">
    <property type="entry name" value="SHOC1-like"/>
</dbReference>
<name>A0A7J7M331_9MAGN</name>
<dbReference type="Proteomes" id="UP000541444">
    <property type="component" value="Unassembled WGS sequence"/>
</dbReference>
<sequence length="160" mass="18227">MLIYQYLQKSALVPYEDGDVKVKRPDGSEEKREKRSLDAIQFETPELNFILEEQDVNVFDDEQQQVLSGIPQLELPLGIQNDNLSDMIPYPYSVSESVYSVQDINLDCHIREDSGSAKEKTCVHASKWSILEVNEIGLKIYIGPSIEEALHLLLEVVQCQ</sequence>
<proteinExistence type="predicted"/>
<dbReference type="OrthoDB" id="2018152at2759"/>
<gene>
    <name evidence="1" type="ORF">GIB67_026108</name>
</gene>
<comment type="caution">
    <text evidence="1">The sequence shown here is derived from an EMBL/GenBank/DDBJ whole genome shotgun (WGS) entry which is preliminary data.</text>
</comment>
<protein>
    <submittedName>
        <fullName evidence="1">Uncharacterized protein</fullName>
    </submittedName>
</protein>
<accession>A0A7J7M331</accession>